<dbReference type="PANTHER" id="PTHR21689">
    <property type="entry name" value="LIN-9"/>
    <property type="match status" value="1"/>
</dbReference>
<dbReference type="InterPro" id="IPR010561">
    <property type="entry name" value="LIN-9/ALY1"/>
</dbReference>
<dbReference type="InterPro" id="IPR033471">
    <property type="entry name" value="DIRP"/>
</dbReference>
<feature type="domain" description="DIRP" evidence="4">
    <location>
        <begin position="424"/>
        <end position="525"/>
    </location>
</feature>
<dbReference type="OrthoDB" id="2339771at2759"/>
<dbReference type="EMBL" id="BJWL01000024">
    <property type="protein sequence ID" value="GFZ14022.1"/>
    <property type="molecule type" value="Genomic_DNA"/>
</dbReference>
<dbReference type="PANTHER" id="PTHR21689:SF2">
    <property type="entry name" value="PROTEIN LIN-9 HOMOLOG"/>
    <property type="match status" value="1"/>
</dbReference>
<dbReference type="AlphaFoldDB" id="A0A7J0GTB2"/>
<dbReference type="GO" id="GO:0006351">
    <property type="term" value="P:DNA-templated transcription"/>
    <property type="evidence" value="ECO:0007669"/>
    <property type="project" value="InterPro"/>
</dbReference>
<evidence type="ECO:0000256" key="2">
    <source>
        <dbReference type="ARBA" id="ARBA00023242"/>
    </source>
</evidence>
<name>A0A7J0GTB2_9ERIC</name>
<dbReference type="Pfam" id="PF06584">
    <property type="entry name" value="DIRP"/>
    <property type="match status" value="1"/>
</dbReference>
<dbReference type="GO" id="GO:0006357">
    <property type="term" value="P:regulation of transcription by RNA polymerase II"/>
    <property type="evidence" value="ECO:0007669"/>
    <property type="project" value="TreeGrafter"/>
</dbReference>
<organism evidence="5 6">
    <name type="scientific">Actinidia rufa</name>
    <dbReference type="NCBI Taxonomy" id="165716"/>
    <lineage>
        <taxon>Eukaryota</taxon>
        <taxon>Viridiplantae</taxon>
        <taxon>Streptophyta</taxon>
        <taxon>Embryophyta</taxon>
        <taxon>Tracheophyta</taxon>
        <taxon>Spermatophyta</taxon>
        <taxon>Magnoliopsida</taxon>
        <taxon>eudicotyledons</taxon>
        <taxon>Gunneridae</taxon>
        <taxon>Pentapetalae</taxon>
        <taxon>asterids</taxon>
        <taxon>Ericales</taxon>
        <taxon>Actinidiaceae</taxon>
        <taxon>Actinidia</taxon>
    </lineage>
</organism>
<proteinExistence type="predicted"/>
<gene>
    <name evidence="5" type="ORF">Acr_24g0002120</name>
</gene>
<reference evidence="5 6" key="1">
    <citation type="submission" date="2019-07" db="EMBL/GenBank/DDBJ databases">
        <title>De Novo Assembly of kiwifruit Actinidia rufa.</title>
        <authorList>
            <person name="Sugita-Konishi S."/>
            <person name="Sato K."/>
            <person name="Mori E."/>
            <person name="Abe Y."/>
            <person name="Kisaki G."/>
            <person name="Hamano K."/>
            <person name="Suezawa K."/>
            <person name="Otani M."/>
            <person name="Fukuda T."/>
            <person name="Manabe T."/>
            <person name="Gomi K."/>
            <person name="Tabuchi M."/>
            <person name="Akimitsu K."/>
            <person name="Kataoka I."/>
        </authorList>
    </citation>
    <scope>NUCLEOTIDE SEQUENCE [LARGE SCALE GENOMIC DNA]</scope>
    <source>
        <strain evidence="6">cv. Fuchu</strain>
    </source>
</reference>
<dbReference type="GO" id="GO:0003677">
    <property type="term" value="F:DNA binding"/>
    <property type="evidence" value="ECO:0007669"/>
    <property type="project" value="TreeGrafter"/>
</dbReference>
<keyword evidence="2" id="KW-0539">Nucleus</keyword>
<evidence type="ECO:0000313" key="5">
    <source>
        <dbReference type="EMBL" id="GFZ14022.1"/>
    </source>
</evidence>
<protein>
    <submittedName>
        <fullName evidence="5">DNA binding protein</fullName>
    </submittedName>
</protein>
<evidence type="ECO:0000259" key="4">
    <source>
        <dbReference type="SMART" id="SM01135"/>
    </source>
</evidence>
<dbReference type="SMART" id="SM01135">
    <property type="entry name" value="DIRP"/>
    <property type="match status" value="1"/>
</dbReference>
<dbReference type="GO" id="GO:0017053">
    <property type="term" value="C:transcription repressor complex"/>
    <property type="evidence" value="ECO:0007669"/>
    <property type="project" value="InterPro"/>
</dbReference>
<comment type="subcellular location">
    <subcellularLocation>
        <location evidence="1">Nucleus</location>
    </subcellularLocation>
</comment>
<feature type="region of interest" description="Disordered" evidence="3">
    <location>
        <begin position="1"/>
        <end position="22"/>
    </location>
</feature>
<evidence type="ECO:0000256" key="3">
    <source>
        <dbReference type="SAM" id="MobiDB-lite"/>
    </source>
</evidence>
<keyword evidence="6" id="KW-1185">Reference proteome</keyword>
<sequence length="561" mass="63535">MYGSLETLPASHQRNRLKSSGVKAKGNQLRFGTSSIKTSKLRKSLIINVSAIPEEKEEPQQSTAILPGMKQKMLTSKIPTTEAHTDTQPSQSQPAECGRRWSEVCVTRPFWKMTNTSMAGDHPKRWRLELRTTLSERGDRLSVSLYSGGRWRRPTHLVWRPPHWWVGWRLIMQVLGSDLRGCIMGLAEASLVGRLEVDQSTLQVLRSAFEKLYHRLSKGSLGDMLGECIEEMSSGRPLSLASKPHASFGHGRGCLGLAPNPRLVYLGVEMARSLGALWSSWRGALGSLQELPEPSDGGKKLVSKGKRSCCNISQKKQGKSARHPEFSSSSSDVRKEKDNTALSTVQVPDANEVKLRTKVRSRRKTELQKPRNLNDLKFSNKFLDGNRSNLPVPSVHDASLNLKDKLSNSLSNNHLRRWCAFEWFYSAIDYPWFAKREFVEYLNHVGLGHVPRLTRVEWGVIKSSLGKPRRFSKQFLKEEKEKLNHYRDSVRTHYTELRAGTREGLPTDLAKPLSVGQRVMAIHPRTKQIHDGNVLTVDHSRCRVQFDRTELGVEFVQVECF</sequence>
<dbReference type="GO" id="GO:0051726">
    <property type="term" value="P:regulation of cell cycle"/>
    <property type="evidence" value="ECO:0007669"/>
    <property type="project" value="TreeGrafter"/>
</dbReference>
<evidence type="ECO:0000256" key="1">
    <source>
        <dbReference type="ARBA" id="ARBA00004123"/>
    </source>
</evidence>
<evidence type="ECO:0000313" key="6">
    <source>
        <dbReference type="Proteomes" id="UP000585474"/>
    </source>
</evidence>
<dbReference type="Proteomes" id="UP000585474">
    <property type="component" value="Unassembled WGS sequence"/>
</dbReference>
<dbReference type="GO" id="GO:0005654">
    <property type="term" value="C:nucleoplasm"/>
    <property type="evidence" value="ECO:0007669"/>
    <property type="project" value="TreeGrafter"/>
</dbReference>
<accession>A0A7J0GTB2</accession>
<comment type="caution">
    <text evidence="5">The sequence shown here is derived from an EMBL/GenBank/DDBJ whole genome shotgun (WGS) entry which is preliminary data.</text>
</comment>
<feature type="region of interest" description="Disordered" evidence="3">
    <location>
        <begin position="312"/>
        <end position="342"/>
    </location>
</feature>